<organism evidence="1 2">
    <name type="scientific">Pelotomaculum propionicicum</name>
    <dbReference type="NCBI Taxonomy" id="258475"/>
    <lineage>
        <taxon>Bacteria</taxon>
        <taxon>Bacillati</taxon>
        <taxon>Bacillota</taxon>
        <taxon>Clostridia</taxon>
        <taxon>Eubacteriales</taxon>
        <taxon>Desulfotomaculaceae</taxon>
        <taxon>Pelotomaculum</taxon>
    </lineage>
</organism>
<dbReference type="Gene3D" id="3.40.50.11440">
    <property type="match status" value="1"/>
</dbReference>
<dbReference type="Proteomes" id="UP000297597">
    <property type="component" value="Unassembled WGS sequence"/>
</dbReference>
<comment type="caution">
    <text evidence="1">The sequence shown here is derived from an EMBL/GenBank/DDBJ whole genome shotgun (WGS) entry which is preliminary data.</text>
</comment>
<evidence type="ECO:0008006" key="3">
    <source>
        <dbReference type="Google" id="ProtNLM"/>
    </source>
</evidence>
<accession>A0A4Y7RUK2</accession>
<evidence type="ECO:0000313" key="2">
    <source>
        <dbReference type="Proteomes" id="UP000297597"/>
    </source>
</evidence>
<evidence type="ECO:0000313" key="1">
    <source>
        <dbReference type="EMBL" id="TEB12553.1"/>
    </source>
</evidence>
<proteinExistence type="predicted"/>
<gene>
    <name evidence="1" type="ORF">Pmgp_00884</name>
</gene>
<sequence length="415" mass="44530">MDFPRMIKIRQVFPSLSLANLKEEINKLLLESKLSNKLNPGMRVGITAGSRGISNIDLILREIAAYIRLLGATPVLIAAMGSHGGGSPAGQRSLLASLGITEETIGAELLCSVDCTEIGRAFYGEVYLNRAALDCQAIIVVNRIKPHTSFHGDHESGLIKMLAVGMGGPAGAASLHRCEPHLLSRAVAEGGKLVMDACPVVLGIAVLEDAYEQTRKLAAVEPEDFFAAERDLLCEARGFLPGLPVENIDILVVDQIGKNFSGTGMDTNVIGRLRIQGVPEPDRPKIKRIVVLDSASEAHGNAYGIGLADFTTERLAGKLNRNSIYLNALTSTFVQRAMVPMTLASDREALAAALKSLGAIKPAEARIIRIHNTLHLSEMLVSENLYREIAGSSSIERLGPPEELLFTPTGDLVPF</sequence>
<keyword evidence="2" id="KW-1185">Reference proteome</keyword>
<dbReference type="EMBL" id="QFFZ01000006">
    <property type="protein sequence ID" value="TEB12553.1"/>
    <property type="molecule type" value="Genomic_DNA"/>
</dbReference>
<name>A0A4Y7RUK2_9FIRM</name>
<dbReference type="RefSeq" id="WP_134212759.1">
    <property type="nucleotide sequence ID" value="NZ_QFFZ01000006.1"/>
</dbReference>
<reference evidence="1 2" key="1">
    <citation type="journal article" date="2018" name="Environ. Microbiol.">
        <title>Novel energy conservation strategies and behaviour of Pelotomaculum schinkii driving syntrophic propionate catabolism.</title>
        <authorList>
            <person name="Hidalgo-Ahumada C.A.P."/>
            <person name="Nobu M.K."/>
            <person name="Narihiro T."/>
            <person name="Tamaki H."/>
            <person name="Liu W.T."/>
            <person name="Kamagata Y."/>
            <person name="Stams A.J.M."/>
            <person name="Imachi H."/>
            <person name="Sousa D.Z."/>
        </authorList>
    </citation>
    <scope>NUCLEOTIDE SEQUENCE [LARGE SCALE GENOMIC DNA]</scope>
    <source>
        <strain evidence="1 2">MGP</strain>
    </source>
</reference>
<dbReference type="AlphaFoldDB" id="A0A4Y7RUK2"/>
<dbReference type="OrthoDB" id="9788398at2"/>
<protein>
    <recommendedName>
        <fullName evidence="3">LarA-like N-terminal domain-containing protein</fullName>
    </recommendedName>
</protein>